<dbReference type="RefSeq" id="WP_036548332.1">
    <property type="nucleotide sequence ID" value="NZ_JBKBNO010000002.1"/>
</dbReference>
<dbReference type="InterPro" id="IPR036388">
    <property type="entry name" value="WH-like_DNA-bd_sf"/>
</dbReference>
<dbReference type="STRING" id="267850.ADINL_2471"/>
<dbReference type="PIRSF" id="PIRSF012524">
    <property type="entry name" value="YitL_S1"/>
    <property type="match status" value="1"/>
</dbReference>
<dbReference type="Pfam" id="PF13509">
    <property type="entry name" value="S1_2"/>
    <property type="match status" value="2"/>
</dbReference>
<dbReference type="PANTHER" id="PTHR37296">
    <property type="entry name" value="CONSERVED VIRULENCE FACTOR B"/>
    <property type="match status" value="1"/>
</dbReference>
<dbReference type="InterPro" id="IPR014464">
    <property type="entry name" value="CvfB_fam"/>
</dbReference>
<dbReference type="GO" id="GO:0003676">
    <property type="term" value="F:nucleic acid binding"/>
    <property type="evidence" value="ECO:0007669"/>
    <property type="project" value="InterPro"/>
</dbReference>
<dbReference type="EMBL" id="JMSZ01000032">
    <property type="protein sequence ID" value="KDE39342.1"/>
    <property type="molecule type" value="Genomic_DNA"/>
</dbReference>
<dbReference type="InterPro" id="IPR003029">
    <property type="entry name" value="S1_domain"/>
</dbReference>
<gene>
    <name evidence="3" type="ORF">ADINL_2471</name>
</gene>
<protein>
    <recommendedName>
        <fullName evidence="2">S1 motif domain-containing protein</fullName>
    </recommendedName>
</protein>
<comment type="caution">
    <text evidence="3">The sequence shown here is derived from an EMBL/GenBank/DDBJ whole genome shotgun (WGS) entry which is preliminary data.</text>
</comment>
<accession>A0A063Y475</accession>
<sequence>MELGRVNQLIVKRIVEQGAYLESAATDTVLLPKAEVPPELQPGDALDAFVYLDSDDFPVATLKKTRIQRGEFAQLRVADTNSVGAFLDWGLPKQLFLPFAEQPQRVETGQQVIVCLYQDNSGRLAASARLERHLNKSPAHYRAGEEVGLLIWRRTELGYLVIINHQHVGLLHQQDLFKPVRAGLSVTGYIKQLREEDGKIDVMLDPPGYGRVEPLALQILEYLKRRDGQCSLSDKSSPEEIKALFGVSKKAFKMAIGNLLKQGVIQMDDQGIRLRS</sequence>
<evidence type="ECO:0000256" key="1">
    <source>
        <dbReference type="PIRNR" id="PIRNR012524"/>
    </source>
</evidence>
<dbReference type="AlphaFoldDB" id="A0A063Y475"/>
<dbReference type="OrthoDB" id="9801597at2"/>
<dbReference type="Proteomes" id="UP000027318">
    <property type="component" value="Unassembled WGS sequence"/>
</dbReference>
<dbReference type="Gene3D" id="2.40.50.140">
    <property type="entry name" value="Nucleic acid-binding proteins"/>
    <property type="match status" value="1"/>
</dbReference>
<evidence type="ECO:0000259" key="2">
    <source>
        <dbReference type="SMART" id="SM00316"/>
    </source>
</evidence>
<name>A0A063Y475_9GAMM</name>
<comment type="similarity">
    <text evidence="1">Belongs to the CvfB family.</text>
</comment>
<feature type="domain" description="S1 motif" evidence="2">
    <location>
        <begin position="68"/>
        <end position="129"/>
    </location>
</feature>
<organism evidence="3 4">
    <name type="scientific">Nitrincola lacisaponensis</name>
    <dbReference type="NCBI Taxonomy" id="267850"/>
    <lineage>
        <taxon>Bacteria</taxon>
        <taxon>Pseudomonadati</taxon>
        <taxon>Pseudomonadota</taxon>
        <taxon>Gammaproteobacteria</taxon>
        <taxon>Oceanospirillales</taxon>
        <taxon>Oceanospirillaceae</taxon>
        <taxon>Nitrincola</taxon>
    </lineage>
</organism>
<keyword evidence="4" id="KW-1185">Reference proteome</keyword>
<dbReference type="InterPro" id="IPR039566">
    <property type="entry name" value="CvfB_S1_st"/>
</dbReference>
<dbReference type="Pfam" id="PF17783">
    <property type="entry name" value="WHD_CvfB"/>
    <property type="match status" value="1"/>
</dbReference>
<evidence type="ECO:0000313" key="3">
    <source>
        <dbReference type="EMBL" id="KDE39342.1"/>
    </source>
</evidence>
<dbReference type="Gene3D" id="1.10.10.10">
    <property type="entry name" value="Winged helix-like DNA-binding domain superfamily/Winged helix DNA-binding domain"/>
    <property type="match status" value="1"/>
</dbReference>
<dbReference type="InterPro" id="IPR040764">
    <property type="entry name" value="CvfB_WH"/>
</dbReference>
<evidence type="ECO:0000313" key="4">
    <source>
        <dbReference type="Proteomes" id="UP000027318"/>
    </source>
</evidence>
<dbReference type="InterPro" id="IPR012340">
    <property type="entry name" value="NA-bd_OB-fold"/>
</dbReference>
<proteinExistence type="inferred from homology"/>
<feature type="domain" description="S1 motif" evidence="2">
    <location>
        <begin position="2"/>
        <end position="63"/>
    </location>
</feature>
<dbReference type="PANTHER" id="PTHR37296:SF1">
    <property type="entry name" value="CONSERVED VIRULENCE FACTOR B"/>
    <property type="match status" value="1"/>
</dbReference>
<dbReference type="SMART" id="SM00316">
    <property type="entry name" value="S1"/>
    <property type="match status" value="2"/>
</dbReference>
<reference evidence="3 4" key="1">
    <citation type="journal article" date="2005" name="Int. J. Syst. Evol. Microbiol.">
        <title>Nitrincola lacisaponensis gen. nov., sp. nov., a novel alkaliphilic bacterium isolated from an alkaline, saline lake.</title>
        <authorList>
            <person name="Dimitriu P.A."/>
            <person name="Shukla S.K."/>
            <person name="Conradt J."/>
            <person name="Marquez M.C."/>
            <person name="Ventosa A."/>
            <person name="Maglia A."/>
            <person name="Peyton B.M."/>
            <person name="Pinkart H.C."/>
            <person name="Mormile M.R."/>
        </authorList>
    </citation>
    <scope>NUCLEOTIDE SEQUENCE [LARGE SCALE GENOMIC DNA]</scope>
    <source>
        <strain evidence="3 4">4CA</strain>
    </source>
</reference>